<keyword evidence="1" id="KW-0677">Repeat</keyword>
<dbReference type="InterPro" id="IPR002110">
    <property type="entry name" value="Ankyrin_rpt"/>
</dbReference>
<keyword evidence="7" id="KW-1185">Reference proteome</keyword>
<evidence type="ECO:0000256" key="4">
    <source>
        <dbReference type="SAM" id="Coils"/>
    </source>
</evidence>
<organism evidence="5">
    <name type="scientific">Capitella teleta</name>
    <name type="common">Polychaete worm</name>
    <dbReference type="NCBI Taxonomy" id="283909"/>
    <lineage>
        <taxon>Eukaryota</taxon>
        <taxon>Metazoa</taxon>
        <taxon>Spiralia</taxon>
        <taxon>Lophotrochozoa</taxon>
        <taxon>Annelida</taxon>
        <taxon>Polychaeta</taxon>
        <taxon>Sedentaria</taxon>
        <taxon>Scolecida</taxon>
        <taxon>Capitellidae</taxon>
        <taxon>Capitella</taxon>
    </lineage>
</organism>
<dbReference type="Pfam" id="PF12796">
    <property type="entry name" value="Ank_2"/>
    <property type="match status" value="4"/>
</dbReference>
<proteinExistence type="predicted"/>
<evidence type="ECO:0000313" key="6">
    <source>
        <dbReference type="EnsemblMetazoa" id="CapteP222187"/>
    </source>
</evidence>
<dbReference type="EnsemblMetazoa" id="CapteT222187">
    <property type="protein sequence ID" value="CapteP222187"/>
    <property type="gene ID" value="CapteG222187"/>
</dbReference>
<gene>
    <name evidence="5" type="ORF">CAPTEDRAFT_222187</name>
</gene>
<dbReference type="PROSITE" id="PS50088">
    <property type="entry name" value="ANK_REPEAT"/>
    <property type="match status" value="5"/>
</dbReference>
<keyword evidence="4" id="KW-0175">Coiled coil</keyword>
<dbReference type="EMBL" id="AMQN01007775">
    <property type="status" value="NOT_ANNOTATED_CDS"/>
    <property type="molecule type" value="Genomic_DNA"/>
</dbReference>
<feature type="coiled-coil region" evidence="4">
    <location>
        <begin position="291"/>
        <end position="335"/>
    </location>
</feature>
<dbReference type="Proteomes" id="UP000014760">
    <property type="component" value="Unassembled WGS sequence"/>
</dbReference>
<evidence type="ECO:0000256" key="1">
    <source>
        <dbReference type="ARBA" id="ARBA00022737"/>
    </source>
</evidence>
<dbReference type="PROSITE" id="PS50297">
    <property type="entry name" value="ANK_REP_REGION"/>
    <property type="match status" value="4"/>
</dbReference>
<sequence length="1023" mass="117073">MSLKTRIRGFTAWVNLRLKPYGHLMNNVLMDLLTGTNMKVLLHSITGRQVKRLDTFEGKVIPDDVYVDTRLFAMRSADHVFQLLWRLVCHDIWFLWDRAEYLQHENDEIITEVPFTWIPEPPPSKKKAKTKTKTSLLSGFGVSAVITERVEENDEEMENYEPFPRSDFMKKFKQDSRKDGKRPSPDACIIDLLNKQLKTVAEGRKLHITSIDDLSDSRVLCALLNTFIPNLFTTEVFLNDRWTINTVIRTMEKMFYIDTLTDSEDFTELPFLCIEFLLSKRLCTVHLKNVTKEKQAELDKLVSNLSCSEEEKHHKVALKKDLENIKKSLDKIERRFDIDFCFKWAEHVEEISRQTHKAIRQKIHLKFDYFVVPRNITINDLCLAAGVNLTLTNGSGFYLMDVRESISENKRIVLRNVHTGEFMDDFTSKRKGPTIRQILRIPQKYAGEVIAKKFPQYEIYIESLSRNKTMHTDSVFLYQVFPSTMTTWQKSFMRAVKENEFDAIHRMVVFFRTMPTFINGTEAFTGDTALHWACRLGFYNMVEYLLENSADIDLQNSIKQTPLMAAIEGKHYKIAHLLIEWGCDVHITGPKDRTAFELIRQDDIRESLISEYEHYSTFVPSVMDGNYELLENLLNDHVTKVKEFNNIRSRCINGSTLLHTAAYFGQIHIIQKLLGIGLDVNLLDYKGATALHRANDVQTMKVLMDNGASPSVEDFEGNTALHVKCYGEAGKESEVGCVEMLVQYGAKINLRNIRNLLPIHCCAMQGRVDIIELLLSLDEEKTIMADLKAEEGKKPPSIVHLALANDFIPCAQWLIDHGFEFKNGEQDLLVQRILSEQITLEDRSETVKFLLENGGNPNPVYPGGNTGMHYASSMSGDTSVLETLISFGADLDAVNQDGATPLFFACQCNNQYATSILLNHGANLRFKNHQGLTAFDFVVDYDEWVDCGFFSEEIKARLKAYSLKHTRDLIRAISKKVKLPGDSSMYSHPISRQGPRPNTIVVPHDGSASLPMFPMIKHKTSVF</sequence>
<accession>R7UHC9</accession>
<evidence type="ECO:0000313" key="5">
    <source>
        <dbReference type="EMBL" id="ELU05590.1"/>
    </source>
</evidence>
<feature type="repeat" description="ANK" evidence="3">
    <location>
        <begin position="525"/>
        <end position="557"/>
    </location>
</feature>
<dbReference type="OrthoDB" id="424503at2759"/>
<dbReference type="SUPFAM" id="SSF48403">
    <property type="entry name" value="Ankyrin repeat"/>
    <property type="match status" value="2"/>
</dbReference>
<reference evidence="6" key="3">
    <citation type="submission" date="2015-06" db="UniProtKB">
        <authorList>
            <consortium name="EnsemblMetazoa"/>
        </authorList>
    </citation>
    <scope>IDENTIFICATION</scope>
</reference>
<evidence type="ECO:0000313" key="7">
    <source>
        <dbReference type="Proteomes" id="UP000014760"/>
    </source>
</evidence>
<feature type="repeat" description="ANK" evidence="3">
    <location>
        <begin position="863"/>
        <end position="896"/>
    </location>
</feature>
<dbReference type="PANTHER" id="PTHR24171">
    <property type="entry name" value="ANKYRIN REPEAT DOMAIN-CONTAINING PROTEIN 39-RELATED"/>
    <property type="match status" value="1"/>
</dbReference>
<protein>
    <submittedName>
        <fullName evidence="5 6">Uncharacterized protein</fullName>
    </submittedName>
</protein>
<feature type="repeat" description="ANK" evidence="3">
    <location>
        <begin position="897"/>
        <end position="929"/>
    </location>
</feature>
<feature type="repeat" description="ANK" evidence="3">
    <location>
        <begin position="653"/>
        <end position="685"/>
    </location>
</feature>
<reference evidence="5 7" key="2">
    <citation type="journal article" date="2013" name="Nature">
        <title>Insights into bilaterian evolution from three spiralian genomes.</title>
        <authorList>
            <person name="Simakov O."/>
            <person name="Marletaz F."/>
            <person name="Cho S.J."/>
            <person name="Edsinger-Gonzales E."/>
            <person name="Havlak P."/>
            <person name="Hellsten U."/>
            <person name="Kuo D.H."/>
            <person name="Larsson T."/>
            <person name="Lv J."/>
            <person name="Arendt D."/>
            <person name="Savage R."/>
            <person name="Osoegawa K."/>
            <person name="de Jong P."/>
            <person name="Grimwood J."/>
            <person name="Chapman J.A."/>
            <person name="Shapiro H."/>
            <person name="Aerts A."/>
            <person name="Otillar R.P."/>
            <person name="Terry A.Y."/>
            <person name="Boore J.L."/>
            <person name="Grigoriev I.V."/>
            <person name="Lindberg D.R."/>
            <person name="Seaver E.C."/>
            <person name="Weisblat D.A."/>
            <person name="Putnam N.H."/>
            <person name="Rokhsar D.S."/>
        </authorList>
    </citation>
    <scope>NUCLEOTIDE SEQUENCE</scope>
    <source>
        <strain evidence="5 7">I ESC-2004</strain>
    </source>
</reference>
<reference evidence="7" key="1">
    <citation type="submission" date="2012-12" db="EMBL/GenBank/DDBJ databases">
        <authorList>
            <person name="Hellsten U."/>
            <person name="Grimwood J."/>
            <person name="Chapman J.A."/>
            <person name="Shapiro H."/>
            <person name="Aerts A."/>
            <person name="Otillar R.P."/>
            <person name="Terry A.Y."/>
            <person name="Boore J.L."/>
            <person name="Simakov O."/>
            <person name="Marletaz F."/>
            <person name="Cho S.-J."/>
            <person name="Edsinger-Gonzales E."/>
            <person name="Havlak P."/>
            <person name="Kuo D.-H."/>
            <person name="Larsson T."/>
            <person name="Lv J."/>
            <person name="Arendt D."/>
            <person name="Savage R."/>
            <person name="Osoegawa K."/>
            <person name="de Jong P."/>
            <person name="Lindberg D.R."/>
            <person name="Seaver E.C."/>
            <person name="Weisblat D.A."/>
            <person name="Putnam N.H."/>
            <person name="Grigoriev I.V."/>
            <person name="Rokhsar D.S."/>
        </authorList>
    </citation>
    <scope>NUCLEOTIDE SEQUENCE</scope>
    <source>
        <strain evidence="7">I ESC-2004</strain>
    </source>
</reference>
<dbReference type="InterPro" id="IPR036872">
    <property type="entry name" value="CH_dom_sf"/>
</dbReference>
<dbReference type="Gene3D" id="1.25.40.20">
    <property type="entry name" value="Ankyrin repeat-containing domain"/>
    <property type="match status" value="3"/>
</dbReference>
<dbReference type="SMART" id="SM00248">
    <property type="entry name" value="ANK"/>
    <property type="match status" value="9"/>
</dbReference>
<dbReference type="PANTHER" id="PTHR24171:SF9">
    <property type="entry name" value="ANKYRIN REPEAT DOMAIN-CONTAINING PROTEIN 39"/>
    <property type="match status" value="1"/>
</dbReference>
<dbReference type="EMBL" id="KB301365">
    <property type="protein sequence ID" value="ELU05590.1"/>
    <property type="molecule type" value="Genomic_DNA"/>
</dbReference>
<keyword evidence="2 3" id="KW-0040">ANK repeat</keyword>
<dbReference type="InterPro" id="IPR036770">
    <property type="entry name" value="Ankyrin_rpt-contain_sf"/>
</dbReference>
<dbReference type="STRING" id="283909.R7UHC9"/>
<name>R7UHC9_CAPTE</name>
<dbReference type="HOGENOM" id="CLU_012389_0_0_1"/>
<feature type="repeat" description="ANK" evidence="3">
    <location>
        <begin position="716"/>
        <end position="753"/>
    </location>
</feature>
<dbReference type="AlphaFoldDB" id="R7UHC9"/>
<evidence type="ECO:0000256" key="3">
    <source>
        <dbReference type="PROSITE-ProRule" id="PRU00023"/>
    </source>
</evidence>
<evidence type="ECO:0000256" key="2">
    <source>
        <dbReference type="ARBA" id="ARBA00023043"/>
    </source>
</evidence>
<dbReference type="OMA" id="CILDMVN"/>
<dbReference type="SUPFAM" id="SSF47576">
    <property type="entry name" value="Calponin-homology domain, CH-domain"/>
    <property type="match status" value="1"/>
</dbReference>